<dbReference type="Proteomes" id="UP001419268">
    <property type="component" value="Unassembled WGS sequence"/>
</dbReference>
<evidence type="ECO:0000256" key="1">
    <source>
        <dbReference type="SAM" id="MobiDB-lite"/>
    </source>
</evidence>
<protein>
    <submittedName>
        <fullName evidence="2">Uncharacterized protein</fullName>
    </submittedName>
</protein>
<feature type="compositionally biased region" description="Low complexity" evidence="1">
    <location>
        <begin position="219"/>
        <end position="228"/>
    </location>
</feature>
<reference evidence="2 3" key="1">
    <citation type="submission" date="2024-01" db="EMBL/GenBank/DDBJ databases">
        <title>Genome assemblies of Stephania.</title>
        <authorList>
            <person name="Yang L."/>
        </authorList>
    </citation>
    <scope>NUCLEOTIDE SEQUENCE [LARGE SCALE GENOMIC DNA]</scope>
    <source>
        <strain evidence="2">JXDWG</strain>
        <tissue evidence="2">Leaf</tissue>
    </source>
</reference>
<accession>A0AAP0E8G1</accession>
<proteinExistence type="predicted"/>
<name>A0AAP0E8G1_9MAGN</name>
<feature type="region of interest" description="Disordered" evidence="1">
    <location>
        <begin position="201"/>
        <end position="230"/>
    </location>
</feature>
<dbReference type="AlphaFoldDB" id="A0AAP0E8G1"/>
<evidence type="ECO:0000313" key="2">
    <source>
        <dbReference type="EMBL" id="KAK9088630.1"/>
    </source>
</evidence>
<dbReference type="EMBL" id="JBBNAG010000012">
    <property type="protein sequence ID" value="KAK9088630.1"/>
    <property type="molecule type" value="Genomic_DNA"/>
</dbReference>
<sequence>MRTRHPTIPPKSLCPFILFRAKSQRLVHRCCLVGDRSAGTRYGALLYAVPSAFARHRRCRVIAASLRASLQRRAARAAALLLRVILAASLCGVALRRLRHRACHFAAARSVRPSPPSLLRAHAAFVYSKTTPRRHRPRAKLLEPLVHVHSPESRAAAILCVAQLAAIAHSLRVRRFASTAAVQSTEPRRAAFSLLVRAGSRRPRQLAPSRRREPPSAPPSLRAAAPDAGVPPSLSLSFPLRRGWAPPRQAGLLRDELGSSETSKSLSLSVHLTGPLTLFCLCHQASDGTNAKDLMVLVAVMH</sequence>
<evidence type="ECO:0000313" key="3">
    <source>
        <dbReference type="Proteomes" id="UP001419268"/>
    </source>
</evidence>
<comment type="caution">
    <text evidence="2">The sequence shown here is derived from an EMBL/GenBank/DDBJ whole genome shotgun (WGS) entry which is preliminary data.</text>
</comment>
<gene>
    <name evidence="2" type="ORF">Scep_027712</name>
</gene>
<keyword evidence="3" id="KW-1185">Reference proteome</keyword>
<organism evidence="2 3">
    <name type="scientific">Stephania cephalantha</name>
    <dbReference type="NCBI Taxonomy" id="152367"/>
    <lineage>
        <taxon>Eukaryota</taxon>
        <taxon>Viridiplantae</taxon>
        <taxon>Streptophyta</taxon>
        <taxon>Embryophyta</taxon>
        <taxon>Tracheophyta</taxon>
        <taxon>Spermatophyta</taxon>
        <taxon>Magnoliopsida</taxon>
        <taxon>Ranunculales</taxon>
        <taxon>Menispermaceae</taxon>
        <taxon>Menispermoideae</taxon>
        <taxon>Cissampelideae</taxon>
        <taxon>Stephania</taxon>
    </lineage>
</organism>